<keyword evidence="7 10" id="KW-0472">Membrane</keyword>
<dbReference type="PANTHER" id="PTHR46957">
    <property type="entry name" value="CYTOKINE RECEPTOR"/>
    <property type="match status" value="1"/>
</dbReference>
<keyword evidence="2 10" id="KW-0812">Transmembrane</keyword>
<evidence type="ECO:0000256" key="5">
    <source>
        <dbReference type="ARBA" id="ARBA00022912"/>
    </source>
</evidence>
<dbReference type="InterPro" id="IPR057598">
    <property type="entry name" value="Fn3_PTPRU"/>
</dbReference>
<dbReference type="SMART" id="SM00060">
    <property type="entry name" value="FN3"/>
    <property type="match status" value="5"/>
</dbReference>
<keyword evidence="5" id="KW-0904">Protein phosphatase</keyword>
<keyword evidence="15" id="KW-0675">Receptor</keyword>
<dbReference type="CDD" id="cd12087">
    <property type="entry name" value="TM_EGFR-like"/>
    <property type="match status" value="1"/>
</dbReference>
<dbReference type="Gene3D" id="2.60.40.10">
    <property type="entry name" value="Immunoglobulins"/>
    <property type="match status" value="4"/>
</dbReference>
<accession>A0ABM1VWP7</accession>
<dbReference type="InterPro" id="IPR016130">
    <property type="entry name" value="Tyr_Pase_AS"/>
</dbReference>
<feature type="region of interest" description="Disordered" evidence="9">
    <location>
        <begin position="796"/>
        <end position="816"/>
    </location>
</feature>
<dbReference type="Gene3D" id="3.90.190.10">
    <property type="entry name" value="Protein tyrosine phosphatase superfamily"/>
    <property type="match status" value="2"/>
</dbReference>
<keyword evidence="14" id="KW-1185">Reference proteome</keyword>
<dbReference type="Proteomes" id="UP000694888">
    <property type="component" value="Unplaced"/>
</dbReference>
<dbReference type="SMART" id="SM00194">
    <property type="entry name" value="PTPc"/>
    <property type="match status" value="2"/>
</dbReference>
<dbReference type="PRINTS" id="PR00700">
    <property type="entry name" value="PRTYPHPHTASE"/>
</dbReference>
<evidence type="ECO:0000259" key="12">
    <source>
        <dbReference type="PROSITE" id="PS50056"/>
    </source>
</evidence>
<feature type="domain" description="Tyrosine-protein phosphatase" evidence="11">
    <location>
        <begin position="1153"/>
        <end position="1415"/>
    </location>
</feature>
<keyword evidence="4" id="KW-0378">Hydrolase</keyword>
<dbReference type="PROSITE" id="PS50853">
    <property type="entry name" value="FN3"/>
    <property type="match status" value="4"/>
</dbReference>
<dbReference type="SMART" id="SM00404">
    <property type="entry name" value="PTPc_motif"/>
    <property type="match status" value="2"/>
</dbReference>
<feature type="domain" description="Tyrosine specific protein phosphatases" evidence="12">
    <location>
        <begin position="1332"/>
        <end position="1406"/>
    </location>
</feature>
<evidence type="ECO:0000256" key="2">
    <source>
        <dbReference type="ARBA" id="ARBA00022692"/>
    </source>
</evidence>
<keyword evidence="6 10" id="KW-1133">Transmembrane helix</keyword>
<evidence type="ECO:0000256" key="1">
    <source>
        <dbReference type="ARBA" id="ARBA00004479"/>
    </source>
</evidence>
<sequence length="1425" mass="160781">MKECHCLDSSERCDSILGRCRSGCAKGWTGSDCQTPVPCFANRYGWECGQICQCQNPKHCDRFLGPMEQCRCRNGFFNPPFCEPVTAPRFVFFENQKVNPGQPSLFNCTVAAFPTPYESEIRLLGPEGKRISLKSSETLDKYLYTRTNIFHVNYVMNGERYTCSVQATAGSNQLTMMAEVYELPRLSTPPKLARHGRGAHNMTLVWPAWDDTAGDTGEGPILWYSVHVRHERDTVYTLAAQHYHTNCQSTCDYTIKNLKPNSKYAIYVSTRRVGEGGDGPPGPIIHVRTKCDEPQMPPDLKDIKAELQFNKTYPKTRIIVQWEDPKPATINCNRIQKYMLYLSTEETPGGTTRDVKTLEVSGSRSKTISVPNLVPFTQYCVVMAFENDAGRKSPESKPECVVTPQTTPGAPENFEVRDVGSNKATLIWQQPSLSYGQVTHYLILYWEGEDETAKGSEWNPRGQTEAVYTLSGLKASTYYRVEVQAVNGAGPGTPTRTQAFSTLEGVPGEVGQLRNISRTASRVGLRWEPPEEQNGELVNYVVECGVIQSLSNGLEPPATPTPMLLPPDVLEVTVKTLLPATEYLCSVSARTQKGDGSKTEIKVWTSAEVLSPPLPPEIAKVTENTVTLKLQESNDRTISHYRIVVEKLDSKDTRKKRRAPNYITELSRDFVSASKTGEKAYVTAQFPPHRLRGTFTVGDNRTYDGYFNGPLQQDQKYNLWLGAFSNVDGKQQHAFVKADRPIVARSVAAASPTSSVPIIVACIIVFLLVIAIFVVLFLIWRRRHIAEEREKADMPSFGPTILPEPETSTPPTPIDRVESVPLMETVSTDILLDNEPAFPGEEQEVAPIKVEDLWDYIRAAKQSDLEGLKREYKLLPAGITATCEVARKNENKLKNRYGNIIAYDHSRVVLDPEDDDEHDDYINANYIDGYNKQRAYIAAQGPNKPTINDLWRMVWKENSKTLIMLTNPTESGKKKCEQYWPEEGCEQYGNISVQLLDTDVMPDFTVRTFLISKGGQSKYVKQFHYTTWPDHGVPRFGHSLLLFRQKIRAYDSLDNGTVVIHCSAGVGRTGTYISVDTQLERAKSEGIIDVHNFVQHMRTQRVNMVQTLEQYVFVYDCLLEALICGDTTVSSHAFPEVYTDLCLFDADINKTKLEEQFEILKLLSTTIERDESTTALRPENIFKNRCKNIIPANRCRPFLMTAFEGCNDYINAVFLNSYCQKDQLLVTQMPLPNTVVDFWRLVYDHGSYCIVMLNEVETNDDTCEQYWSEEPDGAEYGPFQVETTSEIKSNPIVTVRDFTVTNTQVPGNAARQVRQFHFHRWQEGSATPSSQRALLELVDMVNTWLQTQDGPITVHCMNGASRSGLFCAALTILERVQKEKEVDVFQAVKQLRLNRTQLIDNMEQYRFCHELVMESLSNPDAISSS</sequence>
<dbReference type="InterPro" id="IPR000387">
    <property type="entry name" value="Tyr_Pase_dom"/>
</dbReference>
<dbReference type="InterPro" id="IPR050713">
    <property type="entry name" value="RTP_Phos/Ushers"/>
</dbReference>
<evidence type="ECO:0000256" key="6">
    <source>
        <dbReference type="ARBA" id="ARBA00022989"/>
    </source>
</evidence>
<dbReference type="InterPro" id="IPR003595">
    <property type="entry name" value="Tyr_Pase_cat"/>
</dbReference>
<gene>
    <name evidence="15" type="primary">LOC101859496</name>
</gene>
<evidence type="ECO:0000259" key="13">
    <source>
        <dbReference type="PROSITE" id="PS50853"/>
    </source>
</evidence>
<dbReference type="InterPro" id="IPR036116">
    <property type="entry name" value="FN3_sf"/>
</dbReference>
<dbReference type="InterPro" id="IPR003961">
    <property type="entry name" value="FN3_dom"/>
</dbReference>
<dbReference type="InterPro" id="IPR029021">
    <property type="entry name" value="Prot-tyrosine_phosphatase-like"/>
</dbReference>
<evidence type="ECO:0000259" key="11">
    <source>
        <dbReference type="PROSITE" id="PS50055"/>
    </source>
</evidence>
<feature type="transmembrane region" description="Helical" evidence="10">
    <location>
        <begin position="758"/>
        <end position="780"/>
    </location>
</feature>
<evidence type="ECO:0000256" key="8">
    <source>
        <dbReference type="ARBA" id="ARBA00023180"/>
    </source>
</evidence>
<dbReference type="PROSITE" id="PS00383">
    <property type="entry name" value="TYR_PHOSPHATASE_1"/>
    <property type="match status" value="2"/>
</dbReference>
<organism evidence="14 15">
    <name type="scientific">Aplysia californica</name>
    <name type="common">California sea hare</name>
    <dbReference type="NCBI Taxonomy" id="6500"/>
    <lineage>
        <taxon>Eukaryota</taxon>
        <taxon>Metazoa</taxon>
        <taxon>Spiralia</taxon>
        <taxon>Lophotrochozoa</taxon>
        <taxon>Mollusca</taxon>
        <taxon>Gastropoda</taxon>
        <taxon>Heterobranchia</taxon>
        <taxon>Euthyneura</taxon>
        <taxon>Tectipleura</taxon>
        <taxon>Aplysiida</taxon>
        <taxon>Aplysioidea</taxon>
        <taxon>Aplysiidae</taxon>
        <taxon>Aplysia</taxon>
    </lineage>
</organism>
<dbReference type="Pfam" id="PF23144">
    <property type="entry name" value="Fn3_PTPRU"/>
    <property type="match status" value="1"/>
</dbReference>
<feature type="domain" description="Fibronectin type-III" evidence="13">
    <location>
        <begin position="188"/>
        <end position="292"/>
    </location>
</feature>
<evidence type="ECO:0000313" key="14">
    <source>
        <dbReference type="Proteomes" id="UP000694888"/>
    </source>
</evidence>
<name>A0ABM1VWP7_APLCA</name>
<dbReference type="RefSeq" id="XP_035826839.1">
    <property type="nucleotide sequence ID" value="XM_035970946.1"/>
</dbReference>
<comment type="subcellular location">
    <subcellularLocation>
        <location evidence="1">Membrane</location>
        <topology evidence="1">Single-pass type I membrane protein</topology>
    </subcellularLocation>
</comment>
<feature type="domain" description="Tyrosine specific protein phosphatases" evidence="12">
    <location>
        <begin position="1041"/>
        <end position="1112"/>
    </location>
</feature>
<dbReference type="PROSITE" id="PS50055">
    <property type="entry name" value="TYR_PHOSPHATASE_PTP"/>
    <property type="match status" value="2"/>
</dbReference>
<reference evidence="15" key="1">
    <citation type="submission" date="2025-08" db="UniProtKB">
        <authorList>
            <consortium name="RefSeq"/>
        </authorList>
    </citation>
    <scope>IDENTIFICATION</scope>
</reference>
<dbReference type="SUPFAM" id="SSF49265">
    <property type="entry name" value="Fibronectin type III"/>
    <property type="match status" value="3"/>
</dbReference>
<evidence type="ECO:0000256" key="10">
    <source>
        <dbReference type="SAM" id="Phobius"/>
    </source>
</evidence>
<dbReference type="InterPro" id="IPR000242">
    <property type="entry name" value="PTP_cat"/>
</dbReference>
<dbReference type="GeneID" id="101859496"/>
<feature type="domain" description="Fibronectin type-III" evidence="13">
    <location>
        <begin position="303"/>
        <end position="406"/>
    </location>
</feature>
<evidence type="ECO:0000256" key="7">
    <source>
        <dbReference type="ARBA" id="ARBA00023136"/>
    </source>
</evidence>
<dbReference type="InterPro" id="IPR013783">
    <property type="entry name" value="Ig-like_fold"/>
</dbReference>
<dbReference type="Pfam" id="PF00102">
    <property type="entry name" value="Y_phosphatase"/>
    <property type="match status" value="2"/>
</dbReference>
<evidence type="ECO:0000256" key="4">
    <source>
        <dbReference type="ARBA" id="ARBA00022801"/>
    </source>
</evidence>
<protein>
    <submittedName>
        <fullName evidence="15">Receptor-type tyrosine-protein phosphatase alpha</fullName>
    </submittedName>
</protein>
<dbReference type="PROSITE" id="PS50056">
    <property type="entry name" value="TYR_PHOSPHATASE_2"/>
    <property type="match status" value="2"/>
</dbReference>
<evidence type="ECO:0000256" key="3">
    <source>
        <dbReference type="ARBA" id="ARBA00022729"/>
    </source>
</evidence>
<feature type="domain" description="Tyrosine-protein phosphatase" evidence="11">
    <location>
        <begin position="868"/>
        <end position="1121"/>
    </location>
</feature>
<dbReference type="Pfam" id="PF00041">
    <property type="entry name" value="fn3"/>
    <property type="match status" value="3"/>
</dbReference>
<evidence type="ECO:0000256" key="9">
    <source>
        <dbReference type="SAM" id="MobiDB-lite"/>
    </source>
</evidence>
<evidence type="ECO:0000313" key="15">
    <source>
        <dbReference type="RefSeq" id="XP_035826839.1"/>
    </source>
</evidence>
<dbReference type="SUPFAM" id="SSF52799">
    <property type="entry name" value="(Phosphotyrosine protein) phosphatases II"/>
    <property type="match status" value="2"/>
</dbReference>
<dbReference type="Gene3D" id="2.170.300.10">
    <property type="entry name" value="Tie2 ligand-binding domain superfamily"/>
    <property type="match status" value="1"/>
</dbReference>
<keyword evidence="3" id="KW-0732">Signal</keyword>
<proteinExistence type="predicted"/>
<dbReference type="CDD" id="cd00063">
    <property type="entry name" value="FN3"/>
    <property type="match status" value="4"/>
</dbReference>
<feature type="domain" description="Fibronectin type-III" evidence="13">
    <location>
        <begin position="410"/>
        <end position="505"/>
    </location>
</feature>
<keyword evidence="8" id="KW-0325">Glycoprotein</keyword>
<dbReference type="PANTHER" id="PTHR46957:SF6">
    <property type="entry name" value="PROTEIN-TYROSINE-PHOSPHATASE"/>
    <property type="match status" value="1"/>
</dbReference>
<feature type="domain" description="Fibronectin type-III" evidence="13">
    <location>
        <begin position="506"/>
        <end position="609"/>
    </location>
</feature>